<dbReference type="PROSITE" id="PS00233">
    <property type="entry name" value="CHIT_BIND_RR_1"/>
    <property type="match status" value="1"/>
</dbReference>
<dbReference type="InterPro" id="IPR050468">
    <property type="entry name" value="Cuticle_Struct_Prot"/>
</dbReference>
<sequence length="288" mass="31798">MNSPIGIWYFNLNDTIFFDSWAKRPDQKPEDSGKADRNLELVLIFCAFVAAVQAGVLYTPGIVNTGASVQHRSQDSLGNYNFGYDESHLTGGTFRKESGDAFGNKVGSYGLKDADGRTRTVNYVADGSGFHANIHSNEPGVEAKDPADTSINKAKPVVVAAAPTVTYATPDTHAVSYAASPAFYSYSSAPTFYGFKYAASIPSVPGYKYTSDPLVRRYKYTNVPSFYNYKYAGVPVYHGYKYITAPSYYGYRYANIPAIYGYKNAVFPTTYGYNLAGYPYLWGKHNVW</sequence>
<dbReference type="RefSeq" id="XP_013794681.2">
    <property type="nucleotide sequence ID" value="XM_013939227.2"/>
</dbReference>
<dbReference type="Pfam" id="PF00379">
    <property type="entry name" value="Chitin_bind_4"/>
    <property type="match status" value="1"/>
</dbReference>
<keyword evidence="3" id="KW-0472">Membrane</keyword>
<evidence type="ECO:0000256" key="1">
    <source>
        <dbReference type="ARBA" id="ARBA00022460"/>
    </source>
</evidence>
<dbReference type="Proteomes" id="UP000694941">
    <property type="component" value="Unplaced"/>
</dbReference>
<name>A0ABM1C5P8_LIMPO</name>
<gene>
    <name evidence="5" type="primary">LOC106478671</name>
</gene>
<dbReference type="GeneID" id="106478671"/>
<dbReference type="PANTHER" id="PTHR10380">
    <property type="entry name" value="CUTICLE PROTEIN"/>
    <property type="match status" value="1"/>
</dbReference>
<feature type="transmembrane region" description="Helical" evidence="3">
    <location>
        <begin position="41"/>
        <end position="63"/>
    </location>
</feature>
<keyword evidence="3" id="KW-0812">Transmembrane</keyword>
<organism evidence="4 5">
    <name type="scientific">Limulus polyphemus</name>
    <name type="common">Atlantic horseshoe crab</name>
    <dbReference type="NCBI Taxonomy" id="6850"/>
    <lineage>
        <taxon>Eukaryota</taxon>
        <taxon>Metazoa</taxon>
        <taxon>Ecdysozoa</taxon>
        <taxon>Arthropoda</taxon>
        <taxon>Chelicerata</taxon>
        <taxon>Merostomata</taxon>
        <taxon>Xiphosura</taxon>
        <taxon>Limulidae</taxon>
        <taxon>Limulus</taxon>
    </lineage>
</organism>
<dbReference type="PROSITE" id="PS51155">
    <property type="entry name" value="CHIT_BIND_RR_2"/>
    <property type="match status" value="1"/>
</dbReference>
<accession>A0ABM1C5P8</accession>
<evidence type="ECO:0000313" key="5">
    <source>
        <dbReference type="RefSeq" id="XP_013794681.2"/>
    </source>
</evidence>
<evidence type="ECO:0000313" key="4">
    <source>
        <dbReference type="Proteomes" id="UP000694941"/>
    </source>
</evidence>
<dbReference type="InterPro" id="IPR000618">
    <property type="entry name" value="Insect_cuticle"/>
</dbReference>
<evidence type="ECO:0000256" key="3">
    <source>
        <dbReference type="SAM" id="Phobius"/>
    </source>
</evidence>
<dbReference type="InterPro" id="IPR031311">
    <property type="entry name" value="CHIT_BIND_RR_consensus"/>
</dbReference>
<proteinExistence type="predicted"/>
<keyword evidence="1 2" id="KW-0193">Cuticle</keyword>
<keyword evidence="4" id="KW-1185">Reference proteome</keyword>
<keyword evidence="3" id="KW-1133">Transmembrane helix</keyword>
<evidence type="ECO:0000256" key="2">
    <source>
        <dbReference type="PROSITE-ProRule" id="PRU00497"/>
    </source>
</evidence>
<protein>
    <submittedName>
        <fullName evidence="5">Cuticle protein 19.8-like</fullName>
    </submittedName>
</protein>
<dbReference type="PANTHER" id="PTHR10380:SF173">
    <property type="entry name" value="CUTICULAR PROTEIN 47EF, ISOFORM C-RELATED"/>
    <property type="match status" value="1"/>
</dbReference>
<reference evidence="5" key="1">
    <citation type="submission" date="2025-08" db="UniProtKB">
        <authorList>
            <consortium name="RefSeq"/>
        </authorList>
    </citation>
    <scope>IDENTIFICATION</scope>
    <source>
        <tissue evidence="5">Muscle</tissue>
    </source>
</reference>